<gene>
    <name evidence="1" type="ordered locus">Mevan_1650</name>
</gene>
<dbReference type="eggNOG" id="arCOG08240">
    <property type="taxonomic scope" value="Archaea"/>
</dbReference>
<dbReference type="AlphaFoldDB" id="A6USS0"/>
<proteinExistence type="predicted"/>
<dbReference type="OrthoDB" id="382145at2157"/>
<keyword evidence="2" id="KW-1185">Reference proteome</keyword>
<dbReference type="GeneID" id="5325607"/>
<dbReference type="RefSeq" id="WP_012066455.1">
    <property type="nucleotide sequence ID" value="NC_009634.1"/>
</dbReference>
<dbReference type="EMBL" id="CP000742">
    <property type="protein sequence ID" value="ABR55542.1"/>
    <property type="molecule type" value="Genomic_DNA"/>
</dbReference>
<reference evidence="1" key="1">
    <citation type="submission" date="2007-06" db="EMBL/GenBank/DDBJ databases">
        <title>Complete sequence of Methanococcus vannielii SB.</title>
        <authorList>
            <consortium name="US DOE Joint Genome Institute"/>
            <person name="Copeland A."/>
            <person name="Lucas S."/>
            <person name="Lapidus A."/>
            <person name="Barry K."/>
            <person name="Glavina del Rio T."/>
            <person name="Dalin E."/>
            <person name="Tice H."/>
            <person name="Pitluck S."/>
            <person name="Chain P."/>
            <person name="Malfatti S."/>
            <person name="Shin M."/>
            <person name="Vergez L."/>
            <person name="Schmutz J."/>
            <person name="Larimer F."/>
            <person name="Land M."/>
            <person name="Hauser L."/>
            <person name="Kyrpides N."/>
            <person name="Anderson I."/>
            <person name="Sieprawska-Lupa M."/>
            <person name="Whitman W.B."/>
            <person name="Richardson P."/>
        </authorList>
    </citation>
    <scope>NUCLEOTIDE SEQUENCE [LARGE SCALE GENOMIC DNA]</scope>
    <source>
        <strain evidence="1">SB</strain>
    </source>
</reference>
<organism evidence="1 2">
    <name type="scientific">Methanococcus vannielii (strain ATCC 35089 / DSM 1224 / JCM 13029 / OCM 148 / SB)</name>
    <dbReference type="NCBI Taxonomy" id="406327"/>
    <lineage>
        <taxon>Archaea</taxon>
        <taxon>Methanobacteriati</taxon>
        <taxon>Methanobacteriota</taxon>
        <taxon>Methanomada group</taxon>
        <taxon>Methanococci</taxon>
        <taxon>Methanococcales</taxon>
        <taxon>Methanococcaceae</taxon>
        <taxon>Methanococcus</taxon>
    </lineage>
</organism>
<dbReference type="HOGENOM" id="CLU_176739_0_0_2"/>
<evidence type="ECO:0000313" key="2">
    <source>
        <dbReference type="Proteomes" id="UP000001107"/>
    </source>
</evidence>
<accession>A6USS0</accession>
<protein>
    <submittedName>
        <fullName evidence="1">Uncharacterized protein</fullName>
    </submittedName>
</protein>
<dbReference type="STRING" id="406327.Mevan_1650"/>
<sequence>MKFQYLIYKGEIPESYGVKQSKREIENLSRFLKDEGYELRLVRRDEYQIAKRKIDSKTVKRRQKFYKTIRHDYLTT</sequence>
<dbReference type="KEGG" id="mvn:Mevan_1650"/>
<evidence type="ECO:0000313" key="1">
    <source>
        <dbReference type="EMBL" id="ABR55542.1"/>
    </source>
</evidence>
<name>A6USS0_METVS</name>
<dbReference type="Proteomes" id="UP000001107">
    <property type="component" value="Chromosome"/>
</dbReference>